<sequence length="500" mass="57424">MDAVNTTTPEGTSNPTQGSTSQPTQEVSSHPTPDVGQHEEIGTSLQPLSKKRRSSVWEEFKRIKVNGLDKDECIWCNKRLSGNSANGTNHLHGHLKGCIQKKIETRNHDKGQPFIMPTILEGRQELGFGNYNLQNVKKLIAEAIIMHDYPLSIVDHVGLRRVFGALQPLFKVPTRNTIKKEVLKVYDFEKKYAMKMLDSHQGRVSITTVMWTASNKKKGYMVVTAHYIDGSWTLQSRILRFIYVPAPHTSERLDTTRQLRIVCTRKLALDCPTRRNNTYKMLDVAIQYKDVFIRLSAKRCDSLYTCLPTNSQWQFANDVCGCLKLFNEVTELISGTKYSTANLYFPKMCKIKLAIEEWKKSSNSIIEMMAIKMMEKFDAYWSSVHDMMGVPAVLDPRKKMDVLDFWFRKLYGQDSDAQVSRIKELCYGLHNDYRQMRLRDAQPTAPSIGTSIVVDDPEDEFDVYVETIAKNSSSSVKYELDHYLKEKVIEKSPDFDILNW</sequence>
<reference evidence="11" key="1">
    <citation type="journal article" date="2017" name="Front. Plant Sci.">
        <title>Climate Clever Clovers: New Paradigm to Reduce the Environmental Footprint of Ruminants by Breeding Low Methanogenic Forages Utilizing Haplotype Variation.</title>
        <authorList>
            <person name="Kaur P."/>
            <person name="Appels R."/>
            <person name="Bayer P.E."/>
            <person name="Keeble-Gagnere G."/>
            <person name="Wang J."/>
            <person name="Hirakawa H."/>
            <person name="Shirasawa K."/>
            <person name="Vercoe P."/>
            <person name="Stefanova K."/>
            <person name="Durmic Z."/>
            <person name="Nichols P."/>
            <person name="Revell C."/>
            <person name="Isobe S.N."/>
            <person name="Edwards D."/>
            <person name="Erskine W."/>
        </authorList>
    </citation>
    <scope>NUCLEOTIDE SEQUENCE [LARGE SCALE GENOMIC DNA]</scope>
    <source>
        <strain evidence="11">cv. Daliak</strain>
    </source>
</reference>
<dbReference type="InterPro" id="IPR012337">
    <property type="entry name" value="RNaseH-like_sf"/>
</dbReference>
<evidence type="ECO:0000259" key="9">
    <source>
        <dbReference type="PROSITE" id="PS50808"/>
    </source>
</evidence>
<evidence type="ECO:0000256" key="1">
    <source>
        <dbReference type="ARBA" id="ARBA00022723"/>
    </source>
</evidence>
<name>A0A2Z6MJP7_TRISU</name>
<gene>
    <name evidence="10" type="ORF">TSUD_280170</name>
</gene>
<evidence type="ECO:0000256" key="5">
    <source>
        <dbReference type="ARBA" id="ARBA00023125"/>
    </source>
</evidence>
<dbReference type="PANTHER" id="PTHR46481">
    <property type="entry name" value="ZINC FINGER BED DOMAIN-CONTAINING PROTEIN 4"/>
    <property type="match status" value="1"/>
</dbReference>
<evidence type="ECO:0000313" key="11">
    <source>
        <dbReference type="Proteomes" id="UP000242715"/>
    </source>
</evidence>
<dbReference type="AlphaFoldDB" id="A0A2Z6MJP7"/>
<dbReference type="GO" id="GO:0008270">
    <property type="term" value="F:zinc ion binding"/>
    <property type="evidence" value="ECO:0007669"/>
    <property type="project" value="UniProtKB-KW"/>
</dbReference>
<dbReference type="Proteomes" id="UP000242715">
    <property type="component" value="Unassembled WGS sequence"/>
</dbReference>
<dbReference type="SUPFAM" id="SSF53098">
    <property type="entry name" value="Ribonuclease H-like"/>
    <property type="match status" value="1"/>
</dbReference>
<evidence type="ECO:0000256" key="7">
    <source>
        <dbReference type="PROSITE-ProRule" id="PRU00027"/>
    </source>
</evidence>
<proteinExistence type="predicted"/>
<feature type="compositionally biased region" description="Polar residues" evidence="8">
    <location>
        <begin position="1"/>
        <end position="31"/>
    </location>
</feature>
<feature type="domain" description="BED-type" evidence="9">
    <location>
        <begin position="51"/>
        <end position="108"/>
    </location>
</feature>
<keyword evidence="4" id="KW-0805">Transcription regulation</keyword>
<dbReference type="PROSITE" id="PS50808">
    <property type="entry name" value="ZF_BED"/>
    <property type="match status" value="1"/>
</dbReference>
<evidence type="ECO:0000256" key="4">
    <source>
        <dbReference type="ARBA" id="ARBA00023015"/>
    </source>
</evidence>
<keyword evidence="2 7" id="KW-0863">Zinc-finger</keyword>
<keyword evidence="6" id="KW-0804">Transcription</keyword>
<evidence type="ECO:0000256" key="8">
    <source>
        <dbReference type="SAM" id="MobiDB-lite"/>
    </source>
</evidence>
<dbReference type="PANTHER" id="PTHR46481:SF11">
    <property type="entry name" value="ZINC FINGER BED DOMAIN-CONTAINING PROTEIN RICESLEEPER 2-LIKE"/>
    <property type="match status" value="1"/>
</dbReference>
<evidence type="ECO:0000256" key="3">
    <source>
        <dbReference type="ARBA" id="ARBA00022833"/>
    </source>
</evidence>
<keyword evidence="5" id="KW-0238">DNA-binding</keyword>
<evidence type="ECO:0000313" key="10">
    <source>
        <dbReference type="EMBL" id="GAU25532.1"/>
    </source>
</evidence>
<keyword evidence="11" id="KW-1185">Reference proteome</keyword>
<keyword evidence="3" id="KW-0862">Zinc</keyword>
<organism evidence="10 11">
    <name type="scientific">Trifolium subterraneum</name>
    <name type="common">Subterranean clover</name>
    <dbReference type="NCBI Taxonomy" id="3900"/>
    <lineage>
        <taxon>Eukaryota</taxon>
        <taxon>Viridiplantae</taxon>
        <taxon>Streptophyta</taxon>
        <taxon>Embryophyta</taxon>
        <taxon>Tracheophyta</taxon>
        <taxon>Spermatophyta</taxon>
        <taxon>Magnoliopsida</taxon>
        <taxon>eudicotyledons</taxon>
        <taxon>Gunneridae</taxon>
        <taxon>Pentapetalae</taxon>
        <taxon>rosids</taxon>
        <taxon>fabids</taxon>
        <taxon>Fabales</taxon>
        <taxon>Fabaceae</taxon>
        <taxon>Papilionoideae</taxon>
        <taxon>50 kb inversion clade</taxon>
        <taxon>NPAAA clade</taxon>
        <taxon>Hologalegina</taxon>
        <taxon>IRL clade</taxon>
        <taxon>Trifolieae</taxon>
        <taxon>Trifolium</taxon>
    </lineage>
</organism>
<accession>A0A2Z6MJP7</accession>
<dbReference type="InterPro" id="IPR025525">
    <property type="entry name" value="hAT-like_transposase_RNase-H"/>
</dbReference>
<dbReference type="Pfam" id="PF14372">
    <property type="entry name" value="hAT-like_RNase-H"/>
    <property type="match status" value="1"/>
</dbReference>
<dbReference type="GO" id="GO:0003677">
    <property type="term" value="F:DNA binding"/>
    <property type="evidence" value="ECO:0007669"/>
    <property type="project" value="UniProtKB-KW"/>
</dbReference>
<dbReference type="SMART" id="SM00614">
    <property type="entry name" value="ZnF_BED"/>
    <property type="match status" value="1"/>
</dbReference>
<dbReference type="InterPro" id="IPR003656">
    <property type="entry name" value="Znf_BED"/>
</dbReference>
<dbReference type="InterPro" id="IPR052035">
    <property type="entry name" value="ZnF_BED_domain_contain"/>
</dbReference>
<dbReference type="OrthoDB" id="1742101at2759"/>
<evidence type="ECO:0000256" key="2">
    <source>
        <dbReference type="ARBA" id="ARBA00022771"/>
    </source>
</evidence>
<feature type="region of interest" description="Disordered" evidence="8">
    <location>
        <begin position="1"/>
        <end position="48"/>
    </location>
</feature>
<keyword evidence="1" id="KW-0479">Metal-binding</keyword>
<evidence type="ECO:0000256" key="6">
    <source>
        <dbReference type="ARBA" id="ARBA00023163"/>
    </source>
</evidence>
<protein>
    <recommendedName>
        <fullName evidence="9">BED-type domain-containing protein</fullName>
    </recommendedName>
</protein>
<dbReference type="EMBL" id="DF973313">
    <property type="protein sequence ID" value="GAU25532.1"/>
    <property type="molecule type" value="Genomic_DNA"/>
</dbReference>